<reference evidence="3 4" key="1">
    <citation type="submission" date="2017-06" db="EMBL/GenBank/DDBJ databases">
        <title>Genome Sequencing of the methanotroph Methylovulum psychrotolerants str. HV10-M2 isolated from a high-altitude environment.</title>
        <authorList>
            <person name="Mateos-Rivera A."/>
        </authorList>
    </citation>
    <scope>NUCLEOTIDE SEQUENCE [LARGE SCALE GENOMIC DNA]</scope>
    <source>
        <strain evidence="3 4">HV10_M2</strain>
    </source>
</reference>
<dbReference type="AlphaFoldDB" id="A0A1Z4C2M8"/>
<name>A0A1Z4C2M8_9GAMM</name>
<feature type="chain" id="PRO_5012215983" description="Lcl C-terminal domain-containing protein" evidence="1">
    <location>
        <begin position="27"/>
        <end position="285"/>
    </location>
</feature>
<proteinExistence type="predicted"/>
<gene>
    <name evidence="3" type="ORF">CEK71_17875</name>
</gene>
<dbReference type="KEGG" id="mpsy:CEK71_17875"/>
<feature type="domain" description="Lcl C-terminal" evidence="2">
    <location>
        <begin position="177"/>
        <end position="283"/>
    </location>
</feature>
<feature type="signal peptide" evidence="1">
    <location>
        <begin position="1"/>
        <end position="26"/>
    </location>
</feature>
<dbReference type="EMBL" id="CP022129">
    <property type="protein sequence ID" value="ASF47783.1"/>
    <property type="molecule type" value="Genomic_DNA"/>
</dbReference>
<keyword evidence="4" id="KW-1185">Reference proteome</keyword>
<keyword evidence="1" id="KW-0732">Signal</keyword>
<evidence type="ECO:0000256" key="1">
    <source>
        <dbReference type="SAM" id="SignalP"/>
    </source>
</evidence>
<dbReference type="Proteomes" id="UP000197019">
    <property type="component" value="Chromosome"/>
</dbReference>
<dbReference type="RefSeq" id="WP_088620653.1">
    <property type="nucleotide sequence ID" value="NZ_CP022129.1"/>
</dbReference>
<protein>
    <recommendedName>
        <fullName evidence="2">Lcl C-terminal domain-containing protein</fullName>
    </recommendedName>
</protein>
<evidence type="ECO:0000313" key="3">
    <source>
        <dbReference type="EMBL" id="ASF47783.1"/>
    </source>
</evidence>
<evidence type="ECO:0000259" key="2">
    <source>
        <dbReference type="Pfam" id="PF07603"/>
    </source>
</evidence>
<evidence type="ECO:0000313" key="4">
    <source>
        <dbReference type="Proteomes" id="UP000197019"/>
    </source>
</evidence>
<dbReference type="OrthoDB" id="5573519at2"/>
<sequence length="285" mass="30622">MKLNTLNRYLALPLAMTAISLGTAQALEVKASNSVLQGGSNSSVTWPAPASQPYRVYVRVPADSTATNALYRVYPNGLPATAGACSSTDATTPCFEIPLDTTQSPGEWVQLTLANDPATQWDFTQNPYVNGNVTVNASNLNSSEVLSTGSVLFDAPSIGQAYQGGILISLSKDGKHGLIAANQDLPGTYNFQAAKQAVKDSANYDAEGQKYSDWRLPTVAELNTIYQHQDLVKATASFYWTGVSSSKTLAWIQIFRYSSYPAYSGFQANDGYKTGALSVRPVRSF</sequence>
<organism evidence="3 4">
    <name type="scientific">Methylovulum psychrotolerans</name>
    <dbReference type="NCBI Taxonomy" id="1704499"/>
    <lineage>
        <taxon>Bacteria</taxon>
        <taxon>Pseudomonadati</taxon>
        <taxon>Pseudomonadota</taxon>
        <taxon>Gammaproteobacteria</taxon>
        <taxon>Methylococcales</taxon>
        <taxon>Methylococcaceae</taxon>
        <taxon>Methylovulum</taxon>
    </lineage>
</organism>
<accession>A0A1Z4C2M8</accession>
<dbReference type="InterPro" id="IPR011460">
    <property type="entry name" value="Lcl_C"/>
</dbReference>
<dbReference type="Pfam" id="PF07603">
    <property type="entry name" value="Lcl_C"/>
    <property type="match status" value="1"/>
</dbReference>